<evidence type="ECO:0000256" key="5">
    <source>
        <dbReference type="ARBA" id="ARBA00022692"/>
    </source>
</evidence>
<dbReference type="InterPro" id="IPR038770">
    <property type="entry name" value="Na+/solute_symporter_sf"/>
</dbReference>
<evidence type="ECO:0000313" key="11">
    <source>
        <dbReference type="EMBL" id="MDR7304190.1"/>
    </source>
</evidence>
<name>A0AAE3ZIC1_9ACTN</name>
<keyword evidence="12" id="KW-1185">Reference proteome</keyword>
<dbReference type="PANTHER" id="PTHR32507">
    <property type="entry name" value="NA(+)/H(+) ANTIPORTER 1"/>
    <property type="match status" value="1"/>
</dbReference>
<evidence type="ECO:0000313" key="12">
    <source>
        <dbReference type="Proteomes" id="UP001180845"/>
    </source>
</evidence>
<dbReference type="Gene3D" id="1.20.1530.20">
    <property type="match status" value="1"/>
</dbReference>
<evidence type="ECO:0000256" key="9">
    <source>
        <dbReference type="SAM" id="Phobius"/>
    </source>
</evidence>
<evidence type="ECO:0000256" key="2">
    <source>
        <dbReference type="ARBA" id="ARBA00022448"/>
    </source>
</evidence>
<evidence type="ECO:0000256" key="7">
    <source>
        <dbReference type="ARBA" id="ARBA00023065"/>
    </source>
</evidence>
<feature type="transmembrane region" description="Helical" evidence="9">
    <location>
        <begin position="358"/>
        <end position="383"/>
    </location>
</feature>
<dbReference type="InterPro" id="IPR006153">
    <property type="entry name" value="Cation/H_exchanger_TM"/>
</dbReference>
<evidence type="ECO:0000256" key="6">
    <source>
        <dbReference type="ARBA" id="ARBA00022989"/>
    </source>
</evidence>
<keyword evidence="7" id="KW-0406">Ion transport</keyword>
<evidence type="ECO:0000256" key="3">
    <source>
        <dbReference type="ARBA" id="ARBA00022449"/>
    </source>
</evidence>
<feature type="transmembrane region" description="Helical" evidence="9">
    <location>
        <begin position="45"/>
        <end position="66"/>
    </location>
</feature>
<keyword evidence="2" id="KW-0813">Transport</keyword>
<dbReference type="GO" id="GO:0015297">
    <property type="term" value="F:antiporter activity"/>
    <property type="evidence" value="ECO:0007669"/>
    <property type="project" value="UniProtKB-KW"/>
</dbReference>
<dbReference type="GO" id="GO:1902600">
    <property type="term" value="P:proton transmembrane transport"/>
    <property type="evidence" value="ECO:0007669"/>
    <property type="project" value="InterPro"/>
</dbReference>
<keyword evidence="4" id="KW-1003">Cell membrane</keyword>
<feature type="domain" description="Cation/H+ exchanger transmembrane" evidence="10">
    <location>
        <begin position="41"/>
        <end position="412"/>
    </location>
</feature>
<feature type="transmembrane region" description="Helical" evidence="9">
    <location>
        <begin position="206"/>
        <end position="228"/>
    </location>
</feature>
<evidence type="ECO:0000256" key="8">
    <source>
        <dbReference type="ARBA" id="ARBA00023136"/>
    </source>
</evidence>
<proteinExistence type="predicted"/>
<feature type="transmembrane region" description="Helical" evidence="9">
    <location>
        <begin position="107"/>
        <end position="138"/>
    </location>
</feature>
<evidence type="ECO:0000256" key="4">
    <source>
        <dbReference type="ARBA" id="ARBA00022475"/>
    </source>
</evidence>
<feature type="transmembrane region" description="Helical" evidence="9">
    <location>
        <begin position="389"/>
        <end position="412"/>
    </location>
</feature>
<keyword evidence="3" id="KW-0050">Antiport</keyword>
<evidence type="ECO:0000259" key="10">
    <source>
        <dbReference type="Pfam" id="PF00999"/>
    </source>
</evidence>
<feature type="transmembrane region" description="Helical" evidence="9">
    <location>
        <begin position="78"/>
        <end position="95"/>
    </location>
</feature>
<feature type="transmembrane region" description="Helical" evidence="9">
    <location>
        <begin position="248"/>
        <end position="279"/>
    </location>
</feature>
<evidence type="ECO:0000256" key="1">
    <source>
        <dbReference type="ARBA" id="ARBA00004651"/>
    </source>
</evidence>
<reference evidence="11" key="1">
    <citation type="submission" date="2023-07" db="EMBL/GenBank/DDBJ databases">
        <title>Sequencing the genomes of 1000 actinobacteria strains.</title>
        <authorList>
            <person name="Klenk H.-P."/>
        </authorList>
    </citation>
    <scope>NUCLEOTIDE SEQUENCE</scope>
    <source>
        <strain evidence="11">DSM 45977</strain>
    </source>
</reference>
<dbReference type="EMBL" id="JAVDXW010000001">
    <property type="protein sequence ID" value="MDR7304190.1"/>
    <property type="molecule type" value="Genomic_DNA"/>
</dbReference>
<dbReference type="AlphaFoldDB" id="A0AAE3ZIC1"/>
<dbReference type="Pfam" id="PF00999">
    <property type="entry name" value="Na_H_Exchanger"/>
    <property type="match status" value="1"/>
</dbReference>
<feature type="transmembrane region" description="Helical" evidence="9">
    <location>
        <begin position="326"/>
        <end position="346"/>
    </location>
</feature>
<feature type="transmembrane region" description="Helical" evidence="9">
    <location>
        <begin position="300"/>
        <end position="320"/>
    </location>
</feature>
<keyword evidence="8 9" id="KW-0472">Membrane</keyword>
<comment type="subcellular location">
    <subcellularLocation>
        <location evidence="1">Cell membrane</location>
        <topology evidence="1">Multi-pass membrane protein</topology>
    </subcellularLocation>
</comment>
<organism evidence="11 12">
    <name type="scientific">Haloactinomyces albus</name>
    <dbReference type="NCBI Taxonomy" id="1352928"/>
    <lineage>
        <taxon>Bacteria</taxon>
        <taxon>Bacillati</taxon>
        <taxon>Actinomycetota</taxon>
        <taxon>Actinomycetes</taxon>
        <taxon>Actinopolysporales</taxon>
        <taxon>Actinopolysporaceae</taxon>
        <taxon>Haloactinomyces</taxon>
    </lineage>
</organism>
<comment type="caution">
    <text evidence="11">The sequence shown here is derived from an EMBL/GenBank/DDBJ whole genome shotgun (WGS) entry which is preliminary data.</text>
</comment>
<dbReference type="RefSeq" id="WP_310277527.1">
    <property type="nucleotide sequence ID" value="NZ_JAVDXW010000001.1"/>
</dbReference>
<dbReference type="PANTHER" id="PTHR32507:SF8">
    <property type="entry name" value="CNH1P"/>
    <property type="match status" value="1"/>
</dbReference>
<gene>
    <name evidence="11" type="ORF">JOF55_004371</name>
</gene>
<feature type="transmembrane region" description="Helical" evidence="9">
    <location>
        <begin position="12"/>
        <end position="33"/>
    </location>
</feature>
<keyword evidence="5 9" id="KW-0812">Transmembrane</keyword>
<keyword evidence="6 9" id="KW-1133">Transmembrane helix</keyword>
<dbReference type="GO" id="GO:0005886">
    <property type="term" value="C:plasma membrane"/>
    <property type="evidence" value="ECO:0007669"/>
    <property type="project" value="UniProtKB-SubCell"/>
</dbReference>
<accession>A0AAE3ZIC1</accession>
<sequence>MAVALGTSFSFASTPALVALLVGAIVFVAIGALTHEHERPFSSAMIYLVVGLAAAGVIDVLALPWFDLLQDPHMLQRFAELTLVFALFATGLRIARITPTRSWTVLLLLGVVMTATVAAVAAFAGLVMGLSLSAAIILGGILAPTDPVLAGGLGALPPLEAEDEQRDAPVCLSMESGVNDGIAAPFILLGVFLAHRDGAGWLSQWVLADVLYGIGIAVVIGAIGGYGIAALTSWLRERGLVARELDGWVAIGAAFVIFGAAQAAGSYGFIAAFVGGVAFRRFERGRYTRRVHDAADVARNFAELGTILLFASMVNFSGLAQPGVTGWLLVPVLLFVIRPLAVLLALTGVRLPLRDRLFLAWFGVKGVASLYYVGVIIVMGILSPAETATVTWTAVAVVAASIVIHGATASWLRTKLLTPS</sequence>
<dbReference type="Proteomes" id="UP001180845">
    <property type="component" value="Unassembled WGS sequence"/>
</dbReference>
<protein>
    <submittedName>
        <fullName evidence="11">NhaP-type Na+/H+ or K+/H+ antiporter</fullName>
    </submittedName>
</protein>